<keyword evidence="4" id="KW-1185">Reference proteome</keyword>
<reference evidence="3" key="1">
    <citation type="submission" date="2025-08" db="UniProtKB">
        <authorList>
            <consortium name="Ensembl"/>
        </authorList>
    </citation>
    <scope>IDENTIFICATION</scope>
</reference>
<proteinExistence type="predicted"/>
<feature type="domain" description="PiggyBac transposable element-derived protein" evidence="2">
    <location>
        <begin position="117"/>
        <end position="471"/>
    </location>
</feature>
<dbReference type="PANTHER" id="PTHR46599">
    <property type="entry name" value="PIGGYBAC TRANSPOSABLE ELEMENT-DERIVED PROTEIN 4"/>
    <property type="match status" value="1"/>
</dbReference>
<feature type="region of interest" description="Disordered" evidence="1">
    <location>
        <begin position="1"/>
        <end position="107"/>
    </location>
</feature>
<dbReference type="Pfam" id="PF13843">
    <property type="entry name" value="DDE_Tnp_1_7"/>
    <property type="match status" value="1"/>
</dbReference>
<dbReference type="PANTHER" id="PTHR46599:SF3">
    <property type="entry name" value="PIGGYBAC TRANSPOSABLE ELEMENT-DERIVED PROTEIN 4"/>
    <property type="match status" value="1"/>
</dbReference>
<feature type="compositionally biased region" description="Polar residues" evidence="1">
    <location>
        <begin position="55"/>
        <end position="65"/>
    </location>
</feature>
<reference evidence="3" key="2">
    <citation type="submission" date="2025-09" db="UniProtKB">
        <authorList>
            <consortium name="Ensembl"/>
        </authorList>
    </citation>
    <scope>IDENTIFICATION</scope>
</reference>
<feature type="compositionally biased region" description="Acidic residues" evidence="1">
    <location>
        <begin position="37"/>
        <end position="50"/>
    </location>
</feature>
<evidence type="ECO:0000256" key="1">
    <source>
        <dbReference type="SAM" id="MobiDB-lite"/>
    </source>
</evidence>
<dbReference type="Proteomes" id="UP000694546">
    <property type="component" value="Chromosome 4"/>
</dbReference>
<protein>
    <recommendedName>
        <fullName evidence="2">PiggyBac transposable element-derived protein domain-containing protein</fullName>
    </recommendedName>
</protein>
<evidence type="ECO:0000313" key="3">
    <source>
        <dbReference type="Ensembl" id="ENSGMOP00000058700.1"/>
    </source>
</evidence>
<evidence type="ECO:0000313" key="4">
    <source>
        <dbReference type="Proteomes" id="UP000694546"/>
    </source>
</evidence>
<dbReference type="GeneTree" id="ENSGT00940000164464"/>
<organism evidence="3 4">
    <name type="scientific">Gadus morhua</name>
    <name type="common">Atlantic cod</name>
    <dbReference type="NCBI Taxonomy" id="8049"/>
    <lineage>
        <taxon>Eukaryota</taxon>
        <taxon>Metazoa</taxon>
        <taxon>Chordata</taxon>
        <taxon>Craniata</taxon>
        <taxon>Vertebrata</taxon>
        <taxon>Euteleostomi</taxon>
        <taxon>Actinopterygii</taxon>
        <taxon>Neopterygii</taxon>
        <taxon>Teleostei</taxon>
        <taxon>Neoteleostei</taxon>
        <taxon>Acanthomorphata</taxon>
        <taxon>Zeiogadaria</taxon>
        <taxon>Gadariae</taxon>
        <taxon>Gadiformes</taxon>
        <taxon>Gadoidei</taxon>
        <taxon>Gadidae</taxon>
        <taxon>Gadus</taxon>
    </lineage>
</organism>
<feature type="compositionally biased region" description="Basic and acidic residues" evidence="1">
    <location>
        <begin position="11"/>
        <end position="25"/>
    </location>
</feature>
<evidence type="ECO:0000259" key="2">
    <source>
        <dbReference type="Pfam" id="PF13843"/>
    </source>
</evidence>
<dbReference type="Ensembl" id="ENSGMOT00000035283.1">
    <property type="protein sequence ID" value="ENSGMOP00000058700.1"/>
    <property type="gene ID" value="ENSGMOG00000022895.1"/>
</dbReference>
<name>A0A8C5FSV4_GADMO</name>
<dbReference type="AlphaFoldDB" id="A0A8C5FSV4"/>
<sequence>MRLGDAVGCDKASDEKPGPSRESRPTRRISADTSESSGDEFSEPDPDLSDEWLPSTGNSRASSPDASPGRREGGKSRASSRGCGDDWHQAGWQPNNFPFTATPGPRRAAAELDSDLPADFLMLFLTDELLQNIVDQTNLYASQYFEAHPDNLPYSRGHAWKPVSVPELKTFFGLSFLTGYIKKPSLEMYWSVDEVDATPHFGKTMSRNRFQIIWRFLHFNNNASQDASDKMYKVRPELDYIVEKFKEMYQPGQNICIDEGMMQWQGRLSFRVYNPQKPVKYGIKSYILCDSATGYCFNMRPYVGEASTLPEIVFSLLDRLPGHGYTLFMDNFYNSVALCERLLEVQTNVCGTLRKHRGEPQIISEMTKTDLGVGEKVVRHNERVMVVAWQDKRLVRMVTTCHQDSMQVWRRGNRDKVAQLKPECVVAYNASMNGVDKLEQNIAYYPFIRRSLNWSKKFVAYLFQLCMFNAYVLYRARNPGECKTLLEFILAGVGAEGSGDLEEGRRTLRAPYNTDPESRLDGGLSRHKLRHLMPTSKKGKPARRCRVCARRGLRSETKMWCQSCRVPLHAGECFTAYHTKLNYFV</sequence>
<dbReference type="InterPro" id="IPR029526">
    <property type="entry name" value="PGBD"/>
</dbReference>
<dbReference type="OMA" id="SHINFRL"/>
<accession>A0A8C5FSV4</accession>